<dbReference type="InterPro" id="IPR051330">
    <property type="entry name" value="Phosphatase_reg/MetRdx"/>
</dbReference>
<protein>
    <submittedName>
        <fullName evidence="3">GAF domain-like protein</fullName>
    </submittedName>
</protein>
<name>A0A4P9ZEY3_9ASCO</name>
<dbReference type="Proteomes" id="UP000268321">
    <property type="component" value="Unassembled WGS sequence"/>
</dbReference>
<dbReference type="GO" id="GO:0005829">
    <property type="term" value="C:cytosol"/>
    <property type="evidence" value="ECO:0007669"/>
    <property type="project" value="TreeGrafter"/>
</dbReference>
<dbReference type="InterPro" id="IPR000614">
    <property type="entry name" value="FRMsr_CS"/>
</dbReference>
<gene>
    <name evidence="3" type="ORF">METBISCDRAFT_30504</name>
</gene>
<dbReference type="OrthoDB" id="15735at2759"/>
<dbReference type="Pfam" id="PF01590">
    <property type="entry name" value="GAF"/>
    <property type="match status" value="1"/>
</dbReference>
<dbReference type="PANTHER" id="PTHR21021">
    <property type="entry name" value="GAF/PUTATIVE CYTOSKELETAL PROTEIN"/>
    <property type="match status" value="1"/>
</dbReference>
<evidence type="ECO:0000259" key="2">
    <source>
        <dbReference type="Pfam" id="PF01590"/>
    </source>
</evidence>
<proteinExistence type="inferred from homology"/>
<dbReference type="InterPro" id="IPR003018">
    <property type="entry name" value="GAF"/>
</dbReference>
<keyword evidence="4" id="KW-1185">Reference proteome</keyword>
<accession>A0A4P9ZEY3</accession>
<dbReference type="PANTHER" id="PTHR21021:SF15">
    <property type="entry name" value="FREE METHIONINE-R-SULFOXIDE REDUCTASE"/>
    <property type="match status" value="1"/>
</dbReference>
<feature type="domain" description="GAF" evidence="2">
    <location>
        <begin position="36"/>
        <end position="140"/>
    </location>
</feature>
<sequence length="144" mass="15466">MAVKRHADDVILTVLDYYTALSADTANWVVNWAGFYVVDPAALDQLILGPFQGKAACQTIKFGVGVCGTAAATKGTQVVPDVRAYPGHIACDGDTQSEVVVSIVCDGRVVAVLDIDCLVKDVWDDEDERYLELLAQQISASCAW</sequence>
<organism evidence="3 4">
    <name type="scientific">Metschnikowia bicuspidata</name>
    <dbReference type="NCBI Taxonomy" id="27322"/>
    <lineage>
        <taxon>Eukaryota</taxon>
        <taxon>Fungi</taxon>
        <taxon>Dikarya</taxon>
        <taxon>Ascomycota</taxon>
        <taxon>Saccharomycotina</taxon>
        <taxon>Pichiomycetes</taxon>
        <taxon>Metschnikowiaceae</taxon>
        <taxon>Metschnikowia</taxon>
    </lineage>
</organism>
<dbReference type="EMBL" id="ML004448">
    <property type="protein sequence ID" value="RKP31002.1"/>
    <property type="molecule type" value="Genomic_DNA"/>
</dbReference>
<dbReference type="SUPFAM" id="SSF55781">
    <property type="entry name" value="GAF domain-like"/>
    <property type="match status" value="1"/>
</dbReference>
<evidence type="ECO:0000313" key="4">
    <source>
        <dbReference type="Proteomes" id="UP000268321"/>
    </source>
</evidence>
<dbReference type="GO" id="GO:0033745">
    <property type="term" value="F:L-methionine-(R)-S-oxide reductase activity"/>
    <property type="evidence" value="ECO:0007669"/>
    <property type="project" value="TreeGrafter"/>
</dbReference>
<dbReference type="Gene3D" id="3.30.450.40">
    <property type="match status" value="1"/>
</dbReference>
<reference evidence="4" key="1">
    <citation type="journal article" date="2018" name="Nat. Microbiol.">
        <title>Leveraging single-cell genomics to expand the fungal tree of life.</title>
        <authorList>
            <person name="Ahrendt S.R."/>
            <person name="Quandt C.A."/>
            <person name="Ciobanu D."/>
            <person name="Clum A."/>
            <person name="Salamov A."/>
            <person name="Andreopoulos B."/>
            <person name="Cheng J.F."/>
            <person name="Woyke T."/>
            <person name="Pelin A."/>
            <person name="Henrissat B."/>
            <person name="Reynolds N.K."/>
            <person name="Benny G.L."/>
            <person name="Smith M.E."/>
            <person name="James T.Y."/>
            <person name="Grigoriev I.V."/>
        </authorList>
    </citation>
    <scope>NUCLEOTIDE SEQUENCE [LARGE SCALE GENOMIC DNA]</scope>
    <source>
        <strain evidence="4">Baker2002</strain>
    </source>
</reference>
<dbReference type="InterPro" id="IPR029016">
    <property type="entry name" value="GAF-like_dom_sf"/>
</dbReference>
<evidence type="ECO:0000256" key="1">
    <source>
        <dbReference type="ARBA" id="ARBA00038454"/>
    </source>
</evidence>
<evidence type="ECO:0000313" key="3">
    <source>
        <dbReference type="EMBL" id="RKP31002.1"/>
    </source>
</evidence>
<dbReference type="PROSITE" id="PS01320">
    <property type="entry name" value="UPF0067"/>
    <property type="match status" value="1"/>
</dbReference>
<dbReference type="AlphaFoldDB" id="A0A4P9ZEY3"/>
<comment type="similarity">
    <text evidence="1">Belongs to the free Met sulfoxide reductase family.</text>
</comment>